<sequence length="203" mass="23142">MAEQTASMKTNIGKCLQQHSWMQERAVASPDIEDPKKIHGHKGIFTTDQRCKMDTLTTYRATHVPLMGPGVRLRGIRRELLEKHITQVTREKIHTEQSPPPPEADYSSTTQKDFCVPGFVPSRPKSTRVHDYKREQAITFWSENCQQIQGSYAATGFLRSYRALMHLQGSYAATGFLRSYRVPTQLQGSYALTGFLCSYRDQL</sequence>
<evidence type="ECO:0008006" key="4">
    <source>
        <dbReference type="Google" id="ProtNLM"/>
    </source>
</evidence>
<dbReference type="EMBL" id="JAHUTI010022526">
    <property type="protein sequence ID" value="MED6239948.1"/>
    <property type="molecule type" value="Genomic_DNA"/>
</dbReference>
<evidence type="ECO:0000313" key="3">
    <source>
        <dbReference type="Proteomes" id="UP001345963"/>
    </source>
</evidence>
<evidence type="ECO:0000256" key="1">
    <source>
        <dbReference type="SAM" id="MobiDB-lite"/>
    </source>
</evidence>
<protein>
    <recommendedName>
        <fullName evidence="4">Sperm-associated antigen 8</fullName>
    </recommendedName>
</protein>
<dbReference type="Proteomes" id="UP001345963">
    <property type="component" value="Unassembled WGS sequence"/>
</dbReference>
<comment type="caution">
    <text evidence="2">The sequence shown here is derived from an EMBL/GenBank/DDBJ whole genome shotgun (WGS) entry which is preliminary data.</text>
</comment>
<dbReference type="InterPro" id="IPR026124">
    <property type="entry name" value="Sperm-assoc_Ag8"/>
</dbReference>
<keyword evidence="3" id="KW-1185">Reference proteome</keyword>
<dbReference type="Pfam" id="PF22584">
    <property type="entry name" value="CFAP143"/>
    <property type="match status" value="1"/>
</dbReference>
<reference evidence="2 3" key="1">
    <citation type="submission" date="2021-07" db="EMBL/GenBank/DDBJ databases">
        <authorList>
            <person name="Palmer J.M."/>
        </authorList>
    </citation>
    <scope>NUCLEOTIDE SEQUENCE [LARGE SCALE GENOMIC DNA]</scope>
    <source>
        <strain evidence="2 3">AT_MEX2019</strain>
        <tissue evidence="2">Muscle</tissue>
    </source>
</reference>
<dbReference type="PANTHER" id="PTHR15510:SF5">
    <property type="entry name" value="SPERM-ASSOCIATED ANTIGEN 8"/>
    <property type="match status" value="1"/>
</dbReference>
<evidence type="ECO:0000313" key="2">
    <source>
        <dbReference type="EMBL" id="MED6239948.1"/>
    </source>
</evidence>
<gene>
    <name evidence="2" type="ORF">ATANTOWER_013605</name>
</gene>
<accession>A0ABU7APZ5</accession>
<proteinExistence type="predicted"/>
<feature type="region of interest" description="Disordered" evidence="1">
    <location>
        <begin position="87"/>
        <end position="112"/>
    </location>
</feature>
<dbReference type="PANTHER" id="PTHR15510">
    <property type="entry name" value="SPERM-ASSOCIATED ANTIGEN 8"/>
    <property type="match status" value="1"/>
</dbReference>
<organism evidence="2 3">
    <name type="scientific">Ataeniobius toweri</name>
    <dbReference type="NCBI Taxonomy" id="208326"/>
    <lineage>
        <taxon>Eukaryota</taxon>
        <taxon>Metazoa</taxon>
        <taxon>Chordata</taxon>
        <taxon>Craniata</taxon>
        <taxon>Vertebrata</taxon>
        <taxon>Euteleostomi</taxon>
        <taxon>Actinopterygii</taxon>
        <taxon>Neopterygii</taxon>
        <taxon>Teleostei</taxon>
        <taxon>Neoteleostei</taxon>
        <taxon>Acanthomorphata</taxon>
        <taxon>Ovalentaria</taxon>
        <taxon>Atherinomorphae</taxon>
        <taxon>Cyprinodontiformes</taxon>
        <taxon>Goodeidae</taxon>
        <taxon>Ataeniobius</taxon>
    </lineage>
</organism>
<name>A0ABU7APZ5_9TELE</name>